<keyword evidence="5 6" id="KW-0472">Membrane</keyword>
<evidence type="ECO:0000256" key="5">
    <source>
        <dbReference type="ARBA" id="ARBA00023136"/>
    </source>
</evidence>
<comment type="subcellular location">
    <subcellularLocation>
        <location evidence="1">Cell membrane</location>
        <topology evidence="1">Multi-pass membrane protein</topology>
    </subcellularLocation>
</comment>
<keyword evidence="4 6" id="KW-1133">Transmembrane helix</keyword>
<gene>
    <name evidence="8" type="ORF">GCM10011534_07410</name>
</gene>
<feature type="transmembrane region" description="Helical" evidence="6">
    <location>
        <begin position="70"/>
        <end position="91"/>
    </location>
</feature>
<protein>
    <recommendedName>
        <fullName evidence="7">VTT domain-containing protein</fullName>
    </recommendedName>
</protein>
<dbReference type="InterPro" id="IPR032816">
    <property type="entry name" value="VTT_dom"/>
</dbReference>
<evidence type="ECO:0000256" key="4">
    <source>
        <dbReference type="ARBA" id="ARBA00022989"/>
    </source>
</evidence>
<accession>A0A917SN36</accession>
<dbReference type="RefSeq" id="WP_028285657.1">
    <property type="nucleotide sequence ID" value="NZ_BMLF01000001.1"/>
</dbReference>
<evidence type="ECO:0000256" key="3">
    <source>
        <dbReference type="ARBA" id="ARBA00022692"/>
    </source>
</evidence>
<evidence type="ECO:0000256" key="2">
    <source>
        <dbReference type="ARBA" id="ARBA00022475"/>
    </source>
</evidence>
<evidence type="ECO:0000256" key="6">
    <source>
        <dbReference type="SAM" id="Phobius"/>
    </source>
</evidence>
<organism evidence="8 9">
    <name type="scientific">Pseudooceanicola nanhaiensis</name>
    <dbReference type="NCBI Taxonomy" id="375761"/>
    <lineage>
        <taxon>Bacteria</taxon>
        <taxon>Pseudomonadati</taxon>
        <taxon>Pseudomonadota</taxon>
        <taxon>Alphaproteobacteria</taxon>
        <taxon>Rhodobacterales</taxon>
        <taxon>Paracoccaceae</taxon>
        <taxon>Pseudooceanicola</taxon>
    </lineage>
</organism>
<dbReference type="AlphaFoldDB" id="A0A917SN36"/>
<evidence type="ECO:0000259" key="7">
    <source>
        <dbReference type="Pfam" id="PF09335"/>
    </source>
</evidence>
<proteinExistence type="predicted"/>
<evidence type="ECO:0000256" key="1">
    <source>
        <dbReference type="ARBA" id="ARBA00004651"/>
    </source>
</evidence>
<dbReference type="PANTHER" id="PTHR42709">
    <property type="entry name" value="ALKALINE PHOSPHATASE LIKE PROTEIN"/>
    <property type="match status" value="1"/>
</dbReference>
<reference evidence="8" key="2">
    <citation type="submission" date="2020-09" db="EMBL/GenBank/DDBJ databases">
        <authorList>
            <person name="Sun Q."/>
            <person name="Zhou Y."/>
        </authorList>
    </citation>
    <scope>NUCLEOTIDE SEQUENCE</scope>
    <source>
        <strain evidence="8">CGMCC 1.6293</strain>
    </source>
</reference>
<dbReference type="EMBL" id="BMLF01000001">
    <property type="protein sequence ID" value="GGL87877.1"/>
    <property type="molecule type" value="Genomic_DNA"/>
</dbReference>
<keyword evidence="9" id="KW-1185">Reference proteome</keyword>
<evidence type="ECO:0000313" key="8">
    <source>
        <dbReference type="EMBL" id="GGL87877.1"/>
    </source>
</evidence>
<sequence length="220" mass="23081">MSIIPAPPPDLPDPTMIDIAGEDWLIQALAAHGPVVIFAVCLASCVALPVPASVILISAGAISAASGLPLWQLALAGILGAIAGDQIAYAIGRAGRGPLIRWMDAKPKRRAGRLRAEGWIARRGGPGVLFSRWPVSPLGPYVNFAAGAAGYNWARFTAWASVGEVIWVLVNLAAGYTFADPILFAAMVVHEATGLLLSAGALVLILWAIRRVAKRDHPET</sequence>
<feature type="domain" description="VTT" evidence="7">
    <location>
        <begin position="50"/>
        <end position="176"/>
    </location>
</feature>
<keyword evidence="2" id="KW-1003">Cell membrane</keyword>
<dbReference type="GO" id="GO:0005886">
    <property type="term" value="C:plasma membrane"/>
    <property type="evidence" value="ECO:0007669"/>
    <property type="project" value="UniProtKB-SubCell"/>
</dbReference>
<evidence type="ECO:0000313" key="9">
    <source>
        <dbReference type="Proteomes" id="UP000649829"/>
    </source>
</evidence>
<dbReference type="PANTHER" id="PTHR42709:SF6">
    <property type="entry name" value="UNDECAPRENYL PHOSPHATE TRANSPORTER A"/>
    <property type="match status" value="1"/>
</dbReference>
<reference evidence="8" key="1">
    <citation type="journal article" date="2014" name="Int. J. Syst. Evol. Microbiol.">
        <title>Complete genome sequence of Corynebacterium casei LMG S-19264T (=DSM 44701T), isolated from a smear-ripened cheese.</title>
        <authorList>
            <consortium name="US DOE Joint Genome Institute (JGI-PGF)"/>
            <person name="Walter F."/>
            <person name="Albersmeier A."/>
            <person name="Kalinowski J."/>
            <person name="Ruckert C."/>
        </authorList>
    </citation>
    <scope>NUCLEOTIDE SEQUENCE</scope>
    <source>
        <strain evidence="8">CGMCC 1.6293</strain>
    </source>
</reference>
<dbReference type="InterPro" id="IPR051311">
    <property type="entry name" value="DedA_domain"/>
</dbReference>
<dbReference type="Pfam" id="PF09335">
    <property type="entry name" value="VTT_dom"/>
    <property type="match status" value="1"/>
</dbReference>
<dbReference type="Proteomes" id="UP000649829">
    <property type="component" value="Unassembled WGS sequence"/>
</dbReference>
<feature type="transmembrane region" description="Helical" evidence="6">
    <location>
        <begin position="35"/>
        <end position="64"/>
    </location>
</feature>
<keyword evidence="3 6" id="KW-0812">Transmembrane</keyword>
<comment type="caution">
    <text evidence="8">The sequence shown here is derived from an EMBL/GenBank/DDBJ whole genome shotgun (WGS) entry which is preliminary data.</text>
</comment>
<name>A0A917SN36_9RHOB</name>
<feature type="transmembrane region" description="Helical" evidence="6">
    <location>
        <begin position="182"/>
        <end position="209"/>
    </location>
</feature>
<feature type="transmembrane region" description="Helical" evidence="6">
    <location>
        <begin position="156"/>
        <end position="176"/>
    </location>
</feature>